<accession>A0AAV4X1I1</accession>
<gene>
    <name evidence="1" type="ORF">CEXT_418211</name>
</gene>
<dbReference type="AlphaFoldDB" id="A0AAV4X1I1"/>
<evidence type="ECO:0000313" key="1">
    <source>
        <dbReference type="EMBL" id="GIY87603.1"/>
    </source>
</evidence>
<protein>
    <submittedName>
        <fullName evidence="1">Uncharacterized protein</fullName>
    </submittedName>
</protein>
<organism evidence="1 2">
    <name type="scientific">Caerostris extrusa</name>
    <name type="common">Bark spider</name>
    <name type="synonym">Caerostris bankana</name>
    <dbReference type="NCBI Taxonomy" id="172846"/>
    <lineage>
        <taxon>Eukaryota</taxon>
        <taxon>Metazoa</taxon>
        <taxon>Ecdysozoa</taxon>
        <taxon>Arthropoda</taxon>
        <taxon>Chelicerata</taxon>
        <taxon>Arachnida</taxon>
        <taxon>Araneae</taxon>
        <taxon>Araneomorphae</taxon>
        <taxon>Entelegynae</taxon>
        <taxon>Araneoidea</taxon>
        <taxon>Araneidae</taxon>
        <taxon>Caerostris</taxon>
    </lineage>
</organism>
<reference evidence="1 2" key="1">
    <citation type="submission" date="2021-06" db="EMBL/GenBank/DDBJ databases">
        <title>Caerostris extrusa draft genome.</title>
        <authorList>
            <person name="Kono N."/>
            <person name="Arakawa K."/>
        </authorList>
    </citation>
    <scope>NUCLEOTIDE SEQUENCE [LARGE SCALE GENOMIC DNA]</scope>
</reference>
<name>A0AAV4X1I1_CAEEX</name>
<proteinExistence type="predicted"/>
<keyword evidence="2" id="KW-1185">Reference proteome</keyword>
<sequence length="128" mass="14585">MKERYKYVKQHNTLWDTPINSCILELKITEIHSQHSRNSSTSNCETGSHQINKGWCTCMRMHSVTGTGKRSKRPLQSRVAAASLAKVEVPTSRGGSRYLCEREECVGEEFRSKFEPAELVVKGVWKVQ</sequence>
<comment type="caution">
    <text evidence="1">The sequence shown here is derived from an EMBL/GenBank/DDBJ whole genome shotgun (WGS) entry which is preliminary data.</text>
</comment>
<evidence type="ECO:0000313" key="2">
    <source>
        <dbReference type="Proteomes" id="UP001054945"/>
    </source>
</evidence>
<dbReference type="EMBL" id="BPLR01016956">
    <property type="protein sequence ID" value="GIY87603.1"/>
    <property type="molecule type" value="Genomic_DNA"/>
</dbReference>
<dbReference type="Proteomes" id="UP001054945">
    <property type="component" value="Unassembled WGS sequence"/>
</dbReference>